<proteinExistence type="inferred from homology"/>
<evidence type="ECO:0000256" key="5">
    <source>
        <dbReference type="ARBA" id="ARBA00013063"/>
    </source>
</evidence>
<dbReference type="PROSITE" id="PS00159">
    <property type="entry name" value="ALDOLASE_KDPG_KHG_1"/>
    <property type="match status" value="1"/>
</dbReference>
<protein>
    <recommendedName>
        <fullName evidence="5">2-dehydro-3-deoxy-phosphogluconate aldolase</fullName>
        <ecNumber evidence="5">4.1.2.14</ecNumber>
    </recommendedName>
</protein>
<evidence type="ECO:0000256" key="1">
    <source>
        <dbReference type="ARBA" id="ARBA00000654"/>
    </source>
</evidence>
<dbReference type="AlphaFoldDB" id="A0A1W6LMF2"/>
<organism evidence="8 9">
    <name type="scientific">Sedimentisphaera salicampi</name>
    <dbReference type="NCBI Taxonomy" id="1941349"/>
    <lineage>
        <taxon>Bacteria</taxon>
        <taxon>Pseudomonadati</taxon>
        <taxon>Planctomycetota</taxon>
        <taxon>Phycisphaerae</taxon>
        <taxon>Sedimentisphaerales</taxon>
        <taxon>Sedimentisphaeraceae</taxon>
        <taxon>Sedimentisphaera</taxon>
    </lineage>
</organism>
<keyword evidence="6" id="KW-0456">Lyase</keyword>
<comment type="subunit">
    <text evidence="4">Homotrimer.</text>
</comment>
<dbReference type="SUPFAM" id="SSF51569">
    <property type="entry name" value="Aldolase"/>
    <property type="match status" value="1"/>
</dbReference>
<dbReference type="EMBL" id="CP021023">
    <property type="protein sequence ID" value="ARN56955.1"/>
    <property type="molecule type" value="Genomic_DNA"/>
</dbReference>
<dbReference type="InterPro" id="IPR000887">
    <property type="entry name" value="Aldlse_KDPG_KHG"/>
</dbReference>
<reference evidence="9" key="1">
    <citation type="submission" date="2017-04" db="EMBL/GenBank/DDBJ databases">
        <title>Comparative genomics and description of representatives of a novel lineage of planctomycetes thriving in anoxic sediments.</title>
        <authorList>
            <person name="Spring S."/>
            <person name="Bunk B."/>
            <person name="Sproer C."/>
        </authorList>
    </citation>
    <scope>NUCLEOTIDE SEQUENCE [LARGE SCALE GENOMIC DNA]</scope>
    <source>
        <strain evidence="9">ST-PulAB-D4</strain>
    </source>
</reference>
<dbReference type="InterPro" id="IPR031337">
    <property type="entry name" value="KDPG/KHG_AS_1"/>
</dbReference>
<keyword evidence="9" id="KW-1185">Reference proteome</keyword>
<dbReference type="PANTHER" id="PTHR30246:SF1">
    <property type="entry name" value="2-DEHYDRO-3-DEOXY-6-PHOSPHOGALACTONATE ALDOLASE-RELATED"/>
    <property type="match status" value="1"/>
</dbReference>
<comment type="pathway">
    <text evidence="2">Carbohydrate acid metabolism; 2-dehydro-3-deoxy-D-gluconate degradation; D-glyceraldehyde 3-phosphate and pyruvate from 2-dehydro-3-deoxy-D-gluconate: step 2/2.</text>
</comment>
<comment type="similarity">
    <text evidence="3">Belongs to the KHG/KDPG aldolase family.</text>
</comment>
<evidence type="ECO:0000313" key="9">
    <source>
        <dbReference type="Proteomes" id="UP000193334"/>
    </source>
</evidence>
<evidence type="ECO:0000256" key="7">
    <source>
        <dbReference type="ARBA" id="ARBA00023277"/>
    </source>
</evidence>
<dbReference type="PANTHER" id="PTHR30246">
    <property type="entry name" value="2-KETO-3-DEOXY-6-PHOSPHOGLUCONATE ALDOLASE"/>
    <property type="match status" value="1"/>
</dbReference>
<dbReference type="NCBIfam" id="TIGR01182">
    <property type="entry name" value="eda"/>
    <property type="match status" value="1"/>
</dbReference>
<dbReference type="InterPro" id="IPR013785">
    <property type="entry name" value="Aldolase_TIM"/>
</dbReference>
<evidence type="ECO:0000256" key="4">
    <source>
        <dbReference type="ARBA" id="ARBA00011233"/>
    </source>
</evidence>
<comment type="catalytic activity">
    <reaction evidence="1">
        <text>2-dehydro-3-deoxy-6-phospho-D-gluconate = D-glyceraldehyde 3-phosphate + pyruvate</text>
        <dbReference type="Rhea" id="RHEA:17089"/>
        <dbReference type="ChEBI" id="CHEBI:15361"/>
        <dbReference type="ChEBI" id="CHEBI:57569"/>
        <dbReference type="ChEBI" id="CHEBI:59776"/>
        <dbReference type="EC" id="4.1.2.14"/>
    </reaction>
</comment>
<dbReference type="Gene3D" id="3.20.20.70">
    <property type="entry name" value="Aldolase class I"/>
    <property type="match status" value="1"/>
</dbReference>
<name>A0A1W6LMF2_9BACT</name>
<dbReference type="EC" id="4.1.2.14" evidence="5"/>
<dbReference type="RefSeq" id="WP_085755629.1">
    <property type="nucleotide sequence ID" value="NZ_CP021023.1"/>
</dbReference>
<dbReference type="GO" id="GO:0008675">
    <property type="term" value="F:2-dehydro-3-deoxy-phosphogluconate aldolase activity"/>
    <property type="evidence" value="ECO:0007669"/>
    <property type="project" value="UniProtKB-EC"/>
</dbReference>
<evidence type="ECO:0000256" key="3">
    <source>
        <dbReference type="ARBA" id="ARBA00006906"/>
    </source>
</evidence>
<keyword evidence="7" id="KW-0119">Carbohydrate metabolism</keyword>
<dbReference type="Proteomes" id="UP000193334">
    <property type="component" value="Chromosome"/>
</dbReference>
<dbReference type="Pfam" id="PF01081">
    <property type="entry name" value="Aldolase"/>
    <property type="match status" value="1"/>
</dbReference>
<evidence type="ECO:0000256" key="6">
    <source>
        <dbReference type="ARBA" id="ARBA00023239"/>
    </source>
</evidence>
<sequence>MHSYEDIFQRIKQERIVATVVIDDLDKVPALAETLLEAGMSSIELTLRTDCGVDAISVISREYPEMLVGAGTVLSCGQVRQVAEAGAEFAVAPGFNPAVAEEAVKAGLPFAPGVCTPSDVEQALSCNCKYLKFFPAEPLGGIKYLKSMAAPYLHLGIGFIPLGGINAENFTHYLSQPYITAVGGSWLAPRQAISKGDWKLISNLCKEAKNRLEN</sequence>
<gene>
    <name evidence="8" type="primary">eda</name>
    <name evidence="8" type="ORF">STSP1_01348</name>
</gene>
<evidence type="ECO:0000256" key="2">
    <source>
        <dbReference type="ARBA" id="ARBA00004736"/>
    </source>
</evidence>
<dbReference type="STRING" id="1941349.STSP1_01348"/>
<accession>A0A1W6LMF2</accession>
<dbReference type="KEGG" id="pbp:STSP1_01348"/>
<evidence type="ECO:0000313" key="8">
    <source>
        <dbReference type="EMBL" id="ARN56955.1"/>
    </source>
</evidence>
<dbReference type="CDD" id="cd00452">
    <property type="entry name" value="KDPG_aldolase"/>
    <property type="match status" value="1"/>
</dbReference>